<evidence type="ECO:0000256" key="3">
    <source>
        <dbReference type="ARBA" id="ARBA00022692"/>
    </source>
</evidence>
<dbReference type="Pfam" id="PF03094">
    <property type="entry name" value="Mlo"/>
    <property type="match status" value="1"/>
</dbReference>
<organism evidence="11 12">
    <name type="scientific">Spinacia oleracea</name>
    <name type="common">Spinach</name>
    <dbReference type="NCBI Taxonomy" id="3562"/>
    <lineage>
        <taxon>Eukaryota</taxon>
        <taxon>Viridiplantae</taxon>
        <taxon>Streptophyta</taxon>
        <taxon>Embryophyta</taxon>
        <taxon>Tracheophyta</taxon>
        <taxon>Spermatophyta</taxon>
        <taxon>Magnoliopsida</taxon>
        <taxon>eudicotyledons</taxon>
        <taxon>Gunneridae</taxon>
        <taxon>Pentapetalae</taxon>
        <taxon>Caryophyllales</taxon>
        <taxon>Chenopodiaceae</taxon>
        <taxon>Chenopodioideae</taxon>
        <taxon>Anserineae</taxon>
        <taxon>Spinacia</taxon>
    </lineage>
</organism>
<protein>
    <recommendedName>
        <fullName evidence="8">MLO-like protein</fullName>
    </recommendedName>
</protein>
<feature type="transmembrane region" description="Helical" evidence="10">
    <location>
        <begin position="14"/>
        <end position="37"/>
    </location>
</feature>
<evidence type="ECO:0000313" key="11">
    <source>
        <dbReference type="Proteomes" id="UP000813463"/>
    </source>
</evidence>
<dbReference type="GO" id="GO:0005516">
    <property type="term" value="F:calmodulin binding"/>
    <property type="evidence" value="ECO:0007669"/>
    <property type="project" value="UniProtKB-KW"/>
</dbReference>
<dbReference type="OrthoDB" id="1388414at2759"/>
<dbReference type="AlphaFoldDB" id="A0A9R0IHW0"/>
<comment type="domain">
    <text evidence="8">The C-terminus contains a calmodulin-binding domain, which binds calmodulin in a calcium-dependent fashion.</text>
</comment>
<dbReference type="GO" id="GO:0006952">
    <property type="term" value="P:defense response"/>
    <property type="evidence" value="ECO:0007669"/>
    <property type="project" value="UniProtKB-KW"/>
</dbReference>
<evidence type="ECO:0000256" key="9">
    <source>
        <dbReference type="SAM" id="Coils"/>
    </source>
</evidence>
<sequence>MAAEEDSLEYTPTWIVAIVCFVIVLISLLAERGLHLLGKCLKRKDQESLYEALQKIKAELMLLGFISLLLTVFQGFISDICMPKHLASFMLPCKKKNDSQEGNNHNKYTYQPLWSKRRLLAEGVHHCEQKGKAQLVSLEGLHQLHIFIFVLAVVYVIFCAATMILGGLKVRRWKHWEDALLREISKSQTESNRMMQIHARHRREFFKKRRGYSTVLGVTMSFFKQFYGSVRKSDYIALRHGFIMTHSPGNLSYDFHKYMLRTLEYDFKKVVGISWYLWVFVVLFLLLNLEGWHAYFWLSFLPLTLLLIVGTKLEHIIVCLADEIEEKEKENMQFQNKAEGTSEKGRWVQPSDKHFWFGRPSIFLYLIHFILFQNSFETAFFLWVLFTYGVHSCILDRVGFIVPRLVVGVIVQVLCSYSTLPLYTIVTQMGSMFKQGIFDPKIHEFLQSWAKDASSGRGLFSSNRIEMQNMSPELREIISAAEETTTSVEGLTGASVQLEIGSLYA</sequence>
<keyword evidence="3 8" id="KW-0812">Transmembrane</keyword>
<evidence type="ECO:0000256" key="10">
    <source>
        <dbReference type="SAM" id="Phobius"/>
    </source>
</evidence>
<feature type="transmembrane region" description="Helical" evidence="10">
    <location>
        <begin position="267"/>
        <end position="286"/>
    </location>
</feature>
<evidence type="ECO:0000256" key="2">
    <source>
        <dbReference type="ARBA" id="ARBA00006574"/>
    </source>
</evidence>
<dbReference type="RefSeq" id="XP_021849502.1">
    <property type="nucleotide sequence ID" value="XM_021993810.2"/>
</dbReference>
<evidence type="ECO:0000256" key="1">
    <source>
        <dbReference type="ARBA" id="ARBA00004141"/>
    </source>
</evidence>
<evidence type="ECO:0000256" key="7">
    <source>
        <dbReference type="ARBA" id="ARBA00023265"/>
    </source>
</evidence>
<keyword evidence="7 8" id="KW-0568">Pathogenesis-related protein</keyword>
<accession>A0A9R0IHW0</accession>
<evidence type="ECO:0000256" key="6">
    <source>
        <dbReference type="ARBA" id="ARBA00023136"/>
    </source>
</evidence>
<name>A0A9R0IHW0_SPIOL</name>
<evidence type="ECO:0000256" key="5">
    <source>
        <dbReference type="ARBA" id="ARBA00022989"/>
    </source>
</evidence>
<evidence type="ECO:0000313" key="12">
    <source>
        <dbReference type="RefSeq" id="XP_021849502.1"/>
    </source>
</evidence>
<feature type="transmembrane region" description="Helical" evidence="10">
    <location>
        <begin position="405"/>
        <end position="426"/>
    </location>
</feature>
<keyword evidence="11" id="KW-1185">Reference proteome</keyword>
<gene>
    <name evidence="12" type="primary">LOC110789158</name>
    <name evidence="8" type="synonym">MLO</name>
</gene>
<comment type="subcellular location">
    <subcellularLocation>
        <location evidence="1 8">Membrane</location>
        <topology evidence="1 8">Multi-pass membrane protein</topology>
    </subcellularLocation>
</comment>
<dbReference type="InterPro" id="IPR004326">
    <property type="entry name" value="Mlo"/>
</dbReference>
<keyword evidence="4 8" id="KW-0611">Plant defense</keyword>
<comment type="similarity">
    <text evidence="2 8">Belongs to the MLO family.</text>
</comment>
<dbReference type="KEGG" id="soe:110789158"/>
<keyword evidence="6 8" id="KW-0472">Membrane</keyword>
<comment type="function">
    <text evidence="8">May be involved in modulation of pathogen defense and leaf cell death.</text>
</comment>
<evidence type="ECO:0000256" key="4">
    <source>
        <dbReference type="ARBA" id="ARBA00022821"/>
    </source>
</evidence>
<dbReference type="PANTHER" id="PTHR31942">
    <property type="entry name" value="MLO-LIKE PROTEIN 1"/>
    <property type="match status" value="1"/>
</dbReference>
<feature type="transmembrane region" description="Helical" evidence="10">
    <location>
        <begin position="58"/>
        <end position="77"/>
    </location>
</feature>
<reference evidence="12" key="2">
    <citation type="submission" date="2025-08" db="UniProtKB">
        <authorList>
            <consortium name="RefSeq"/>
        </authorList>
    </citation>
    <scope>IDENTIFICATION</scope>
    <source>
        <tissue evidence="12">Leaf</tissue>
    </source>
</reference>
<keyword evidence="8" id="KW-0112">Calmodulin-binding</keyword>
<feature type="transmembrane region" description="Helical" evidence="10">
    <location>
        <begin position="144"/>
        <end position="165"/>
    </location>
</feature>
<dbReference type="GO" id="GO:0016020">
    <property type="term" value="C:membrane"/>
    <property type="evidence" value="ECO:0007669"/>
    <property type="project" value="UniProtKB-SubCell"/>
</dbReference>
<proteinExistence type="inferred from homology"/>
<keyword evidence="9" id="KW-0175">Coiled coil</keyword>
<evidence type="ECO:0000256" key="8">
    <source>
        <dbReference type="RuleBase" id="RU280816"/>
    </source>
</evidence>
<dbReference type="Proteomes" id="UP000813463">
    <property type="component" value="Chromosome 3"/>
</dbReference>
<dbReference type="PANTHER" id="PTHR31942:SF54">
    <property type="entry name" value="MLO-LIKE PROTEIN 13"/>
    <property type="match status" value="1"/>
</dbReference>
<reference evidence="11" key="1">
    <citation type="journal article" date="2021" name="Nat. Commun.">
        <title>Genomic analyses provide insights into spinach domestication and the genetic basis of agronomic traits.</title>
        <authorList>
            <person name="Cai X."/>
            <person name="Sun X."/>
            <person name="Xu C."/>
            <person name="Sun H."/>
            <person name="Wang X."/>
            <person name="Ge C."/>
            <person name="Zhang Z."/>
            <person name="Wang Q."/>
            <person name="Fei Z."/>
            <person name="Jiao C."/>
            <person name="Wang Q."/>
        </authorList>
    </citation>
    <scope>NUCLEOTIDE SEQUENCE [LARGE SCALE GENOMIC DNA]</scope>
    <source>
        <strain evidence="11">cv. Varoflay</strain>
    </source>
</reference>
<dbReference type="GeneID" id="110789158"/>
<keyword evidence="5 8" id="KW-1133">Transmembrane helix</keyword>
<feature type="coiled-coil region" evidence="9">
    <location>
        <begin position="317"/>
        <end position="344"/>
    </location>
</feature>